<accession>A0A4S2LZR6</accession>
<organism evidence="3 4">
    <name type="scientific">Opisthorchis felineus</name>
    <dbReference type="NCBI Taxonomy" id="147828"/>
    <lineage>
        <taxon>Eukaryota</taxon>
        <taxon>Metazoa</taxon>
        <taxon>Spiralia</taxon>
        <taxon>Lophotrochozoa</taxon>
        <taxon>Platyhelminthes</taxon>
        <taxon>Trematoda</taxon>
        <taxon>Digenea</taxon>
        <taxon>Opisthorchiida</taxon>
        <taxon>Opisthorchiata</taxon>
        <taxon>Opisthorchiidae</taxon>
        <taxon>Opisthorchis</taxon>
    </lineage>
</organism>
<feature type="compositionally biased region" description="Basic and acidic residues" evidence="1">
    <location>
        <begin position="321"/>
        <end position="344"/>
    </location>
</feature>
<comment type="caution">
    <text evidence="3">The sequence shown here is derived from an EMBL/GenBank/DDBJ whole genome shotgun (WGS) entry which is preliminary data.</text>
</comment>
<keyword evidence="4" id="KW-1185">Reference proteome</keyword>
<gene>
    <name evidence="3" type="ORF">CRM22_005027</name>
</gene>
<feature type="chain" id="PRO_5020868011" evidence="2">
    <location>
        <begin position="20"/>
        <end position="377"/>
    </location>
</feature>
<keyword evidence="2" id="KW-0732">Signal</keyword>
<dbReference type="EMBL" id="SJOL01006431">
    <property type="protein sequence ID" value="TGZ67018.1"/>
    <property type="molecule type" value="Genomic_DNA"/>
</dbReference>
<evidence type="ECO:0000256" key="2">
    <source>
        <dbReference type="SAM" id="SignalP"/>
    </source>
</evidence>
<feature type="compositionally biased region" description="Polar residues" evidence="1">
    <location>
        <begin position="345"/>
        <end position="355"/>
    </location>
</feature>
<feature type="signal peptide" evidence="2">
    <location>
        <begin position="1"/>
        <end position="19"/>
    </location>
</feature>
<evidence type="ECO:0000313" key="3">
    <source>
        <dbReference type="EMBL" id="TGZ67018.1"/>
    </source>
</evidence>
<evidence type="ECO:0000313" key="4">
    <source>
        <dbReference type="Proteomes" id="UP000308267"/>
    </source>
</evidence>
<feature type="compositionally biased region" description="Acidic residues" evidence="1">
    <location>
        <begin position="182"/>
        <end position="194"/>
    </location>
</feature>
<feature type="compositionally biased region" description="Polar residues" evidence="1">
    <location>
        <begin position="195"/>
        <end position="210"/>
    </location>
</feature>
<protein>
    <submittedName>
        <fullName evidence="3">Uncharacterized protein</fullName>
    </submittedName>
</protein>
<reference evidence="3 4" key="1">
    <citation type="journal article" date="2019" name="BMC Genomics">
        <title>New insights from Opisthorchis felineus genome: update on genomics of the epidemiologically important liver flukes.</title>
        <authorList>
            <person name="Ershov N.I."/>
            <person name="Mordvinov V.A."/>
            <person name="Prokhortchouk E.B."/>
            <person name="Pakharukova M.Y."/>
            <person name="Gunbin K.V."/>
            <person name="Ustyantsev K."/>
            <person name="Genaev M.A."/>
            <person name="Blinov A.G."/>
            <person name="Mazur A."/>
            <person name="Boulygina E."/>
            <person name="Tsygankova S."/>
            <person name="Khrameeva E."/>
            <person name="Chekanov N."/>
            <person name="Fan G."/>
            <person name="Xiao A."/>
            <person name="Zhang H."/>
            <person name="Xu X."/>
            <person name="Yang H."/>
            <person name="Solovyev V."/>
            <person name="Lee S.M."/>
            <person name="Liu X."/>
            <person name="Afonnikov D.A."/>
            <person name="Skryabin K.G."/>
        </authorList>
    </citation>
    <scope>NUCLEOTIDE SEQUENCE [LARGE SCALE GENOMIC DNA]</scope>
    <source>
        <strain evidence="3">AK-0245</strain>
        <tissue evidence="3">Whole organism</tissue>
    </source>
</reference>
<sequence>MVLMLQVALFLTLASPFFAKSVPLELVNPEENSGLEVKMRDVNESVVDRCTEYPCEVWVKRTRTKGKAYNLPILKVLSCNASEVKFKIKKVVKIIASQNEPGENRTVGVGLESYLEHIKEKLRREGKKLEFGPDIHYTLKTKTKVTIKVPGVTRISIFYKVKESDKGRKGYLSFKSKVKLEEEEDEEQTAEEEPTSVQPSSQGASSNQVSLERPQEKIPNREIQVDNFVRENALKRRLAKKMEELERKRRLEELKRAYLEQIRLKKYYKRIRRLQSLRRYREWLKRNLERVEATLSSEDKEELVPLLPPTQPNKDNAVYGNDEKNKSTIVSKEDTSKEVPKESSKTTNESNVSETKTSKADQDGDQLKGTASLPSKN</sequence>
<evidence type="ECO:0000256" key="1">
    <source>
        <dbReference type="SAM" id="MobiDB-lite"/>
    </source>
</evidence>
<feature type="region of interest" description="Disordered" evidence="1">
    <location>
        <begin position="182"/>
        <end position="217"/>
    </location>
</feature>
<feature type="compositionally biased region" description="Basic and acidic residues" evidence="1">
    <location>
        <begin position="356"/>
        <end position="366"/>
    </location>
</feature>
<feature type="region of interest" description="Disordered" evidence="1">
    <location>
        <begin position="294"/>
        <end position="377"/>
    </location>
</feature>
<proteinExistence type="predicted"/>
<dbReference type="OrthoDB" id="10541206at2759"/>
<dbReference type="AlphaFoldDB" id="A0A4S2LZR6"/>
<name>A0A4S2LZR6_OPIFE</name>
<dbReference type="Proteomes" id="UP000308267">
    <property type="component" value="Unassembled WGS sequence"/>
</dbReference>